<evidence type="ECO:0000256" key="4">
    <source>
        <dbReference type="SAM" id="Phobius"/>
    </source>
</evidence>
<comment type="caution">
    <text evidence="2">Lacks conserved residue(s) required for the propagation of feature annotation.</text>
</comment>
<comment type="caution">
    <text evidence="5">The sequence shown here is derived from an EMBL/GenBank/DDBJ whole genome shotgun (WGS) entry which is preliminary data.</text>
</comment>
<dbReference type="PROSITE" id="PS50068">
    <property type="entry name" value="LDLRA_2"/>
    <property type="match status" value="1"/>
</dbReference>
<proteinExistence type="predicted"/>
<dbReference type="AlphaFoldDB" id="A0A9Q0M528"/>
<evidence type="ECO:0000256" key="2">
    <source>
        <dbReference type="PROSITE-ProRule" id="PRU00124"/>
    </source>
</evidence>
<keyword evidence="4" id="KW-0812">Transmembrane</keyword>
<evidence type="ECO:0008006" key="7">
    <source>
        <dbReference type="Google" id="ProtNLM"/>
    </source>
</evidence>
<keyword evidence="4" id="KW-1133">Transmembrane helix</keyword>
<dbReference type="InterPro" id="IPR023415">
    <property type="entry name" value="LDLR_class-A_CS"/>
</dbReference>
<sequence>MDNLSTQEQSRIPQDTGQSTPHYIEYNLADYCSEKTWSDYPGRHRIRLEKAVKIRQPSIVDFHFNDTHRQHLGGGVGGRPSPFGPQFSLIESPSTTTTLVPYCLLSFYTDFGYRIYAEGFATGVENGGKNWFTETLHFKGHSQSETIGTGLLETTTQKDTLSLIFEQLNTRRFSFHLVITPFRDSMTDHITFDHCDSSREYKCRNERCIAKYLTCDHHNNCGDYSDEGDHCLSKVPKEPFPTQLPPPQEPYDFDGQPSPEVPTFDINGNRIDFPIHHRPPDSDIPEYVDVPLPTDHPFYVRHNVSTKRPFQYDTMNGIDETGTIGAGGFLEDLFTFSSSSKVSSVVYVVRYLLVVLVIIILVTLVNFLIWCLITKRDQSFMAPAASPTPTLRPQQPATSTMSVISDV</sequence>
<feature type="region of interest" description="Disordered" evidence="3">
    <location>
        <begin position="384"/>
        <end position="407"/>
    </location>
</feature>
<feature type="transmembrane region" description="Helical" evidence="4">
    <location>
        <begin position="348"/>
        <end position="373"/>
    </location>
</feature>
<feature type="compositionally biased region" description="Polar residues" evidence="3">
    <location>
        <begin position="387"/>
        <end position="407"/>
    </location>
</feature>
<evidence type="ECO:0000256" key="1">
    <source>
        <dbReference type="ARBA" id="ARBA00023157"/>
    </source>
</evidence>
<dbReference type="Gene3D" id="4.10.400.10">
    <property type="entry name" value="Low-density Lipoprotein Receptor"/>
    <property type="match status" value="1"/>
</dbReference>
<organism evidence="5 6">
    <name type="scientific">Blomia tropicalis</name>
    <name type="common">Mite</name>
    <dbReference type="NCBI Taxonomy" id="40697"/>
    <lineage>
        <taxon>Eukaryota</taxon>
        <taxon>Metazoa</taxon>
        <taxon>Ecdysozoa</taxon>
        <taxon>Arthropoda</taxon>
        <taxon>Chelicerata</taxon>
        <taxon>Arachnida</taxon>
        <taxon>Acari</taxon>
        <taxon>Acariformes</taxon>
        <taxon>Sarcoptiformes</taxon>
        <taxon>Astigmata</taxon>
        <taxon>Glycyphagoidea</taxon>
        <taxon>Echimyopodidae</taxon>
        <taxon>Blomia</taxon>
    </lineage>
</organism>
<dbReference type="InterPro" id="IPR042333">
    <property type="entry name" value="LRAD2/Mig-13-like"/>
</dbReference>
<dbReference type="InterPro" id="IPR002172">
    <property type="entry name" value="LDrepeatLR_classA_rpt"/>
</dbReference>
<dbReference type="Proteomes" id="UP001142055">
    <property type="component" value="Chromosome 2"/>
</dbReference>
<gene>
    <name evidence="5" type="ORF">RDWZM_004555</name>
</gene>
<dbReference type="OMA" id="NERCIAK"/>
<dbReference type="SMART" id="SM00192">
    <property type="entry name" value="LDLa"/>
    <property type="match status" value="1"/>
</dbReference>
<accession>A0A9Q0M528</accession>
<evidence type="ECO:0000313" key="5">
    <source>
        <dbReference type="EMBL" id="KAJ6218743.1"/>
    </source>
</evidence>
<dbReference type="CDD" id="cd00112">
    <property type="entry name" value="LDLa"/>
    <property type="match status" value="1"/>
</dbReference>
<reference evidence="5" key="1">
    <citation type="submission" date="2022-12" db="EMBL/GenBank/DDBJ databases">
        <title>Genome assemblies of Blomia tropicalis.</title>
        <authorList>
            <person name="Cui Y."/>
        </authorList>
    </citation>
    <scope>NUCLEOTIDE SEQUENCE</scope>
    <source>
        <tissue evidence="5">Adult mites</tissue>
    </source>
</reference>
<evidence type="ECO:0000256" key="3">
    <source>
        <dbReference type="SAM" id="MobiDB-lite"/>
    </source>
</evidence>
<dbReference type="SUPFAM" id="SSF57424">
    <property type="entry name" value="LDL receptor-like module"/>
    <property type="match status" value="1"/>
</dbReference>
<dbReference type="EMBL" id="JAPWDV010000002">
    <property type="protein sequence ID" value="KAJ6218743.1"/>
    <property type="molecule type" value="Genomic_DNA"/>
</dbReference>
<keyword evidence="4" id="KW-0472">Membrane</keyword>
<protein>
    <recommendedName>
        <fullName evidence="7">CUB domain-containing protein</fullName>
    </recommendedName>
</protein>
<keyword evidence="6" id="KW-1185">Reference proteome</keyword>
<evidence type="ECO:0000313" key="6">
    <source>
        <dbReference type="Proteomes" id="UP001142055"/>
    </source>
</evidence>
<dbReference type="PROSITE" id="PS01209">
    <property type="entry name" value="LDLRA_1"/>
    <property type="match status" value="1"/>
</dbReference>
<dbReference type="InterPro" id="IPR036055">
    <property type="entry name" value="LDL_receptor-like_sf"/>
</dbReference>
<dbReference type="PANTHER" id="PTHR24652:SF67">
    <property type="entry name" value="LOW-DENSITY LIPOPROTEIN RECEPTOR CLASS A DOMAIN-CONTAINING PROTEIN 2"/>
    <property type="match status" value="1"/>
</dbReference>
<name>A0A9Q0M528_BLOTA</name>
<dbReference type="Pfam" id="PF00057">
    <property type="entry name" value="Ldl_recept_a"/>
    <property type="match status" value="1"/>
</dbReference>
<keyword evidence="1 2" id="KW-1015">Disulfide bond</keyword>
<feature type="disulfide bond" evidence="2">
    <location>
        <begin position="203"/>
        <end position="221"/>
    </location>
</feature>
<dbReference type="PANTHER" id="PTHR24652">
    <property type="entry name" value="LOW-DENSITY LIPOPROTEIN RECEPTOR CLASS A DOMAIN-CONTAINING PROTEIN 2"/>
    <property type="match status" value="1"/>
</dbReference>